<evidence type="ECO:0000313" key="4">
    <source>
        <dbReference type="Proteomes" id="UP000053989"/>
    </source>
</evidence>
<dbReference type="InterPro" id="IPR055378">
    <property type="entry name" value="GH3_C"/>
</dbReference>
<organism evidence="3 4">
    <name type="scientific">Scleroderma citrinum Foug A</name>
    <dbReference type="NCBI Taxonomy" id="1036808"/>
    <lineage>
        <taxon>Eukaryota</taxon>
        <taxon>Fungi</taxon>
        <taxon>Dikarya</taxon>
        <taxon>Basidiomycota</taxon>
        <taxon>Agaricomycotina</taxon>
        <taxon>Agaricomycetes</taxon>
        <taxon>Agaricomycetidae</taxon>
        <taxon>Boletales</taxon>
        <taxon>Sclerodermatineae</taxon>
        <taxon>Sclerodermataceae</taxon>
        <taxon>Scleroderma</taxon>
    </lineage>
</organism>
<evidence type="ECO:0000259" key="2">
    <source>
        <dbReference type="Pfam" id="PF23572"/>
    </source>
</evidence>
<dbReference type="HOGENOM" id="CLU_032936_0_0_1"/>
<dbReference type="Proteomes" id="UP000053989">
    <property type="component" value="Unassembled WGS sequence"/>
</dbReference>
<reference evidence="3 4" key="1">
    <citation type="submission" date="2014-04" db="EMBL/GenBank/DDBJ databases">
        <authorList>
            <consortium name="DOE Joint Genome Institute"/>
            <person name="Kuo A."/>
            <person name="Kohler A."/>
            <person name="Nagy L.G."/>
            <person name="Floudas D."/>
            <person name="Copeland A."/>
            <person name="Barry K.W."/>
            <person name="Cichocki N."/>
            <person name="Veneault-Fourrey C."/>
            <person name="LaButti K."/>
            <person name="Lindquist E.A."/>
            <person name="Lipzen A."/>
            <person name="Lundell T."/>
            <person name="Morin E."/>
            <person name="Murat C."/>
            <person name="Sun H."/>
            <person name="Tunlid A."/>
            <person name="Henrissat B."/>
            <person name="Grigoriev I.V."/>
            <person name="Hibbett D.S."/>
            <person name="Martin F."/>
            <person name="Nordberg H.P."/>
            <person name="Cantor M.N."/>
            <person name="Hua S.X."/>
        </authorList>
    </citation>
    <scope>NUCLEOTIDE SEQUENCE [LARGE SCALE GENOMIC DNA]</scope>
    <source>
        <strain evidence="3 4">Foug A</strain>
    </source>
</reference>
<dbReference type="Pfam" id="PF03321">
    <property type="entry name" value="GH3"/>
    <property type="match status" value="1"/>
</dbReference>
<dbReference type="InterPro" id="IPR055377">
    <property type="entry name" value="GH3_M"/>
</dbReference>
<dbReference type="PANTHER" id="PTHR31901">
    <property type="entry name" value="GH3 DOMAIN-CONTAINING PROTEIN"/>
    <property type="match status" value="1"/>
</dbReference>
<accession>A0A0C3DT70</accession>
<dbReference type="Pfam" id="PF23572">
    <property type="entry name" value="GH3_C"/>
    <property type="match status" value="1"/>
</dbReference>
<evidence type="ECO:0008006" key="5">
    <source>
        <dbReference type="Google" id="ProtNLM"/>
    </source>
</evidence>
<keyword evidence="4" id="KW-1185">Reference proteome</keyword>
<name>A0A0C3DT70_9AGAM</name>
<evidence type="ECO:0000259" key="1">
    <source>
        <dbReference type="Pfam" id="PF23571"/>
    </source>
</evidence>
<gene>
    <name evidence="3" type="ORF">SCLCIDRAFT_1218136</name>
</gene>
<dbReference type="GO" id="GO:0016881">
    <property type="term" value="F:acid-amino acid ligase activity"/>
    <property type="evidence" value="ECO:0007669"/>
    <property type="project" value="TreeGrafter"/>
</dbReference>
<reference evidence="4" key="2">
    <citation type="submission" date="2015-01" db="EMBL/GenBank/DDBJ databases">
        <title>Evolutionary Origins and Diversification of the Mycorrhizal Mutualists.</title>
        <authorList>
            <consortium name="DOE Joint Genome Institute"/>
            <consortium name="Mycorrhizal Genomics Consortium"/>
            <person name="Kohler A."/>
            <person name="Kuo A."/>
            <person name="Nagy L.G."/>
            <person name="Floudas D."/>
            <person name="Copeland A."/>
            <person name="Barry K.W."/>
            <person name="Cichocki N."/>
            <person name="Veneault-Fourrey C."/>
            <person name="LaButti K."/>
            <person name="Lindquist E.A."/>
            <person name="Lipzen A."/>
            <person name="Lundell T."/>
            <person name="Morin E."/>
            <person name="Murat C."/>
            <person name="Riley R."/>
            <person name="Ohm R."/>
            <person name="Sun H."/>
            <person name="Tunlid A."/>
            <person name="Henrissat B."/>
            <person name="Grigoriev I.V."/>
            <person name="Hibbett D.S."/>
            <person name="Martin F."/>
        </authorList>
    </citation>
    <scope>NUCLEOTIDE SEQUENCE [LARGE SCALE GENOMIC DNA]</scope>
    <source>
        <strain evidence="4">Foug A</strain>
    </source>
</reference>
<dbReference type="InterPro" id="IPR004993">
    <property type="entry name" value="GH3"/>
</dbReference>
<dbReference type="InParanoid" id="A0A0C3DT70"/>
<dbReference type="AlphaFoldDB" id="A0A0C3DT70"/>
<proteinExistence type="predicted"/>
<dbReference type="EMBL" id="KN822077">
    <property type="protein sequence ID" value="KIM59126.1"/>
    <property type="molecule type" value="Genomic_DNA"/>
</dbReference>
<sequence length="574" mass="65129">MTISTIHPLSSLSPEDKILLQQGTDSRLQEIIYANIATRFASSLVDFHLAVTKKDVKNDATILDDFRRLVPLTDHESYRPLLTKFKEHPCKLSEVENLLTPGLPDFLCNSSATSGKETKFFPKRSQSVHDQVITDISGKVVDIYAITHRDLLQVVTASGEVVHTIPLTASSTARWRTTMNWSIETDDTRMGLIVPGHVAPWATGLVTHRQSFLFVHALFALADPHVDQFRVLYLPIFMDIVRLIQVEWEVLLSSVRDGIVPDIEHIEHVRAHLQGHMRVDPKRAEELRHIGPPLSCPGWAQRVWPRLTTLGAICSGVFSMPLPKARTVLGPSITIHNFGYGCTEGLRGKAINFGESGDFVLDNEDVVEFLDVTNEQTTNNIVQAWDVQPGTLYQPVYTSRDGLWRYLIDDILQAVGFHPRNAFPVFKYFARKNLSIRIYPWEITETVLMDVIRSINEGITMVHEFTTILDDCDSPQTVGFFFEVVEDTIGSNVQLIKQKALAAFLEMYDDYQSQIDLGRMRQPTIRIVKPGTFMEYKRWRVDSAGVGINQVKVPVVMWDSKAIKWMMERVVMEL</sequence>
<evidence type="ECO:0000313" key="3">
    <source>
        <dbReference type="EMBL" id="KIM59126.1"/>
    </source>
</evidence>
<feature type="domain" description="GH3 C-terminal" evidence="2">
    <location>
        <begin position="457"/>
        <end position="559"/>
    </location>
</feature>
<feature type="domain" description="GH3 middle" evidence="1">
    <location>
        <begin position="361"/>
        <end position="431"/>
    </location>
</feature>
<dbReference type="GO" id="GO:0005737">
    <property type="term" value="C:cytoplasm"/>
    <property type="evidence" value="ECO:0007669"/>
    <property type="project" value="TreeGrafter"/>
</dbReference>
<dbReference type="Pfam" id="PF23571">
    <property type="entry name" value="GH3_M"/>
    <property type="match status" value="1"/>
</dbReference>
<dbReference type="PANTHER" id="PTHR31901:SF9">
    <property type="entry name" value="GH3 DOMAIN-CONTAINING PROTEIN"/>
    <property type="match status" value="1"/>
</dbReference>
<dbReference type="OrthoDB" id="10004661at2759"/>
<protein>
    <recommendedName>
        <fullName evidence="5">GH3 auxin-responsive promoter</fullName>
    </recommendedName>
</protein>